<evidence type="ECO:0000313" key="3">
    <source>
        <dbReference type="Proteomes" id="UP000800082"/>
    </source>
</evidence>
<keyword evidence="3" id="KW-1185">Reference proteome</keyword>
<feature type="region of interest" description="Disordered" evidence="1">
    <location>
        <begin position="69"/>
        <end position="108"/>
    </location>
</feature>
<dbReference type="GO" id="GO:0008270">
    <property type="term" value="F:zinc ion binding"/>
    <property type="evidence" value="ECO:0007669"/>
    <property type="project" value="InterPro"/>
</dbReference>
<accession>A0A6A5R6D6</accession>
<gene>
    <name evidence="2" type="ORF">M421DRAFT_77106</name>
</gene>
<dbReference type="Proteomes" id="UP000800082">
    <property type="component" value="Unassembled WGS sequence"/>
</dbReference>
<dbReference type="EMBL" id="ML979015">
    <property type="protein sequence ID" value="KAF1922770.1"/>
    <property type="molecule type" value="Genomic_DNA"/>
</dbReference>
<dbReference type="OrthoDB" id="3439264at2759"/>
<feature type="non-terminal residue" evidence="2">
    <location>
        <position position="1"/>
    </location>
</feature>
<dbReference type="InterPro" id="IPR036875">
    <property type="entry name" value="Znf_CCHC_sf"/>
</dbReference>
<dbReference type="GeneID" id="54354956"/>
<dbReference type="AlphaFoldDB" id="A0A6A5R6D6"/>
<dbReference type="GO" id="GO:0003676">
    <property type="term" value="F:nucleic acid binding"/>
    <property type="evidence" value="ECO:0007669"/>
    <property type="project" value="InterPro"/>
</dbReference>
<reference evidence="2" key="1">
    <citation type="journal article" date="2020" name="Stud. Mycol.">
        <title>101 Dothideomycetes genomes: a test case for predicting lifestyles and emergence of pathogens.</title>
        <authorList>
            <person name="Haridas S."/>
            <person name="Albert R."/>
            <person name="Binder M."/>
            <person name="Bloem J."/>
            <person name="Labutti K."/>
            <person name="Salamov A."/>
            <person name="Andreopoulos B."/>
            <person name="Baker S."/>
            <person name="Barry K."/>
            <person name="Bills G."/>
            <person name="Bluhm B."/>
            <person name="Cannon C."/>
            <person name="Castanera R."/>
            <person name="Culley D."/>
            <person name="Daum C."/>
            <person name="Ezra D."/>
            <person name="Gonzalez J."/>
            <person name="Henrissat B."/>
            <person name="Kuo A."/>
            <person name="Liang C."/>
            <person name="Lipzen A."/>
            <person name="Lutzoni F."/>
            <person name="Magnuson J."/>
            <person name="Mondo S."/>
            <person name="Nolan M."/>
            <person name="Ohm R."/>
            <person name="Pangilinan J."/>
            <person name="Park H.-J."/>
            <person name="Ramirez L."/>
            <person name="Alfaro M."/>
            <person name="Sun H."/>
            <person name="Tritt A."/>
            <person name="Yoshinaga Y."/>
            <person name="Zwiers L.-H."/>
            <person name="Turgeon B."/>
            <person name="Goodwin S."/>
            <person name="Spatafora J."/>
            <person name="Crous P."/>
            <person name="Grigoriev I."/>
        </authorList>
    </citation>
    <scope>NUCLEOTIDE SEQUENCE</scope>
    <source>
        <strain evidence="2">CBS 183.55</strain>
    </source>
</reference>
<protein>
    <recommendedName>
        <fullName evidence="4">CCHC-type domain-containing protein</fullName>
    </recommendedName>
</protein>
<organism evidence="2 3">
    <name type="scientific">Didymella exigua CBS 183.55</name>
    <dbReference type="NCBI Taxonomy" id="1150837"/>
    <lineage>
        <taxon>Eukaryota</taxon>
        <taxon>Fungi</taxon>
        <taxon>Dikarya</taxon>
        <taxon>Ascomycota</taxon>
        <taxon>Pezizomycotina</taxon>
        <taxon>Dothideomycetes</taxon>
        <taxon>Pleosporomycetidae</taxon>
        <taxon>Pleosporales</taxon>
        <taxon>Pleosporineae</taxon>
        <taxon>Didymellaceae</taxon>
        <taxon>Didymella</taxon>
    </lineage>
</organism>
<evidence type="ECO:0008006" key="4">
    <source>
        <dbReference type="Google" id="ProtNLM"/>
    </source>
</evidence>
<dbReference type="RefSeq" id="XP_033443023.1">
    <property type="nucleotide sequence ID" value="XM_033597289.1"/>
</dbReference>
<name>A0A6A5R6D6_9PLEO</name>
<dbReference type="SUPFAM" id="SSF57756">
    <property type="entry name" value="Retrovirus zinc finger-like domains"/>
    <property type="match status" value="1"/>
</dbReference>
<evidence type="ECO:0000313" key="2">
    <source>
        <dbReference type="EMBL" id="KAF1922770.1"/>
    </source>
</evidence>
<proteinExistence type="predicted"/>
<sequence length="108" mass="12054">KLIKGAKEMLHKNVLIKACVQELKEQLAVITKRKSRKRKQIQHSGTLEYGPGASWVAAEACADQQIAHEERQGGARSGLSQRAQRRCTRCKETGHNSRTCNADTIDIE</sequence>
<evidence type="ECO:0000256" key="1">
    <source>
        <dbReference type="SAM" id="MobiDB-lite"/>
    </source>
</evidence>